<dbReference type="Gene3D" id="3.40.190.10">
    <property type="entry name" value="Periplasmic binding protein-like II"/>
    <property type="match status" value="1"/>
</dbReference>
<accession>A0ABW9BJK3</accession>
<evidence type="ECO:0000313" key="1">
    <source>
        <dbReference type="EMBL" id="MFM0239768.1"/>
    </source>
</evidence>
<name>A0ABW9BJK3_9BURK</name>
<protein>
    <submittedName>
        <fullName evidence="1">ABC transporter substrate-binding protein</fullName>
    </submittedName>
</protein>
<organism evidence="1 2">
    <name type="scientific">Paraburkholderia phytofirmans</name>
    <dbReference type="NCBI Taxonomy" id="261302"/>
    <lineage>
        <taxon>Bacteria</taxon>
        <taxon>Pseudomonadati</taxon>
        <taxon>Pseudomonadota</taxon>
        <taxon>Betaproteobacteria</taxon>
        <taxon>Burkholderiales</taxon>
        <taxon>Burkholderiaceae</taxon>
        <taxon>Paraburkholderia</taxon>
    </lineage>
</organism>
<comment type="caution">
    <text evidence="1">The sequence shown here is derived from an EMBL/GenBank/DDBJ whole genome shotgun (WGS) entry which is preliminary data.</text>
</comment>
<dbReference type="SUPFAM" id="SSF53850">
    <property type="entry name" value="Periplasmic binding protein-like II"/>
    <property type="match status" value="1"/>
</dbReference>
<evidence type="ECO:0000313" key="2">
    <source>
        <dbReference type="Proteomes" id="UP001629274"/>
    </source>
</evidence>
<gene>
    <name evidence="1" type="ORF">PQR03_16690</name>
</gene>
<dbReference type="EMBL" id="JAQQDR010000005">
    <property type="protein sequence ID" value="MFM0239768.1"/>
    <property type="molecule type" value="Genomic_DNA"/>
</dbReference>
<dbReference type="RefSeq" id="WP_408263447.1">
    <property type="nucleotide sequence ID" value="NZ_JAQQCK010000012.1"/>
</dbReference>
<proteinExistence type="predicted"/>
<sequence>MGLSLTVACWDYDRTRALFDGRVEIEGCDATFLNLPVEETFFRALRGREFDVAELSLSSYTMLRSRGECPYTAIPVFLSRMFRHSAIYVRRGAGIEKPQDLVGRTVGVPEYQLTAPVWVRGILEDEYGVKPSDIRWRTGGVEKPGRHEKVAMQAPLGVEISPVPAGETLVDWLLDGKLDALVAPRAPGIFAQGHPDIIRLFPDFREVESGYFRSTGIFPIMHVVGIRNELVERNPWLPSSLLKAFTAAKDHALRELGEVGALKVSLPWLASDYLDAVNAIGRDFWSYGVPGNEATLNAFLRYHHGQGLSARPMTIEELFAPQTLEQFVI</sequence>
<dbReference type="Proteomes" id="UP001629274">
    <property type="component" value="Unassembled WGS sequence"/>
</dbReference>
<keyword evidence="2" id="KW-1185">Reference proteome</keyword>
<reference evidence="1 2" key="1">
    <citation type="journal article" date="2024" name="Chem. Sci.">
        <title>Discovery of megapolipeptins by genome mining of a Burkholderiales bacteria collection.</title>
        <authorList>
            <person name="Paulo B.S."/>
            <person name="Recchia M.J.J."/>
            <person name="Lee S."/>
            <person name="Fergusson C.H."/>
            <person name="Romanowski S.B."/>
            <person name="Hernandez A."/>
            <person name="Krull N."/>
            <person name="Liu D.Y."/>
            <person name="Cavanagh H."/>
            <person name="Bos A."/>
            <person name="Gray C.A."/>
            <person name="Murphy B.T."/>
            <person name="Linington R.G."/>
            <person name="Eustaquio A.S."/>
        </authorList>
    </citation>
    <scope>NUCLEOTIDE SEQUENCE [LARGE SCALE GENOMIC DNA]</scope>
    <source>
        <strain evidence="1 2">RL17-351-BIE-A</strain>
    </source>
</reference>